<comment type="subcellular location">
    <subcellularLocation>
        <location evidence="2">Cytoplasm</location>
    </subcellularLocation>
    <subcellularLocation>
        <location evidence="1">Endomembrane system</location>
    </subcellularLocation>
</comment>
<dbReference type="Gene3D" id="1.20.1270.60">
    <property type="entry name" value="Arfaptin homology (AH) domain/BAR domain"/>
    <property type="match status" value="1"/>
</dbReference>
<feature type="region of interest" description="Disordered" evidence="8">
    <location>
        <begin position="335"/>
        <end position="374"/>
    </location>
</feature>
<evidence type="ECO:0000313" key="11">
    <source>
        <dbReference type="EMBL" id="CAJ0602747.1"/>
    </source>
</evidence>
<dbReference type="InterPro" id="IPR036028">
    <property type="entry name" value="SH3-like_dom_sf"/>
</dbReference>
<dbReference type="GO" id="GO:0005737">
    <property type="term" value="C:cytoplasm"/>
    <property type="evidence" value="ECO:0007669"/>
    <property type="project" value="UniProtKB-SubCell"/>
</dbReference>
<feature type="domain" description="SH3" evidence="9">
    <location>
        <begin position="451"/>
        <end position="515"/>
    </location>
</feature>
<keyword evidence="12" id="KW-1185">Reference proteome</keyword>
<dbReference type="InterPro" id="IPR027267">
    <property type="entry name" value="AH/BAR_dom_sf"/>
</dbReference>
<dbReference type="InterPro" id="IPR003005">
    <property type="entry name" value="Amphiphysin"/>
</dbReference>
<dbReference type="InterPro" id="IPR004148">
    <property type="entry name" value="BAR_dom"/>
</dbReference>
<reference evidence="11" key="1">
    <citation type="submission" date="2023-07" db="EMBL/GenBank/DDBJ databases">
        <authorList>
            <consortium name="CYATHOMIX"/>
        </authorList>
    </citation>
    <scope>NUCLEOTIDE SEQUENCE</scope>
    <source>
        <strain evidence="11">N/A</strain>
    </source>
</reference>
<evidence type="ECO:0000256" key="4">
    <source>
        <dbReference type="ARBA" id="ARBA00022490"/>
    </source>
</evidence>
<name>A0AA36H2I9_CYLNA</name>
<dbReference type="PRINTS" id="PR01251">
    <property type="entry name" value="AMPHIPHYSIN"/>
</dbReference>
<dbReference type="InterPro" id="IPR001452">
    <property type="entry name" value="SH3_domain"/>
</dbReference>
<evidence type="ECO:0000256" key="8">
    <source>
        <dbReference type="SAM" id="MobiDB-lite"/>
    </source>
</evidence>
<dbReference type="PANTHER" id="PTHR46514:SF3">
    <property type="entry name" value="AMPHIPHYSIN"/>
    <property type="match status" value="1"/>
</dbReference>
<dbReference type="Pfam" id="PF14604">
    <property type="entry name" value="SH3_9"/>
    <property type="match status" value="1"/>
</dbReference>
<sequence length="515" mass="58276">MDEFLEQTQQPTNEILSISSMELLDILLTLPANRLLRTGPQSHWLSYFTRISRIQTLLALSCSQSFWHRGENMADLFNKHIKKATSRTKEKLLEGIGKAKATQDETFDGHAANLVKQSKTFEKIYKDVKAYAAALKTLNQAERTLRDTIRESYETEWPEREHLTAILDNLDIQTNEMEKTLCEELPQSLCNYVGQFGELKKKVDKRGRKLVDYDHAKHNYHSTKASSKKGETDPKVAKAFSELQQTEALYKEINNELLESLPAAYDNRITFYVNTLQSLFNTHNIYQSECSKLNKQIVSQLDRLGESIDILRVPRPEPRPDTPTDSVADVRLSQISSHRSTPSPAPAPPPATPASLADSAANQPNASSGGNPFEEDNVEEVFENKIYPKLAAVPPRADKEEEKNTNETPKKVKDPTNPFEEDTDEEQHEQVPIEAPPTDHALEGVTREARKVLYLVRTTHEYKAVDTDELSFGPGEDLKVLESKPEDQVDEGWQLGEKADGTRGVFPENFTKRLD</sequence>
<keyword evidence="6" id="KW-0472">Membrane</keyword>
<keyword evidence="4" id="KW-0963">Cytoplasm</keyword>
<dbReference type="GO" id="GO:0005886">
    <property type="term" value="C:plasma membrane"/>
    <property type="evidence" value="ECO:0007669"/>
    <property type="project" value="TreeGrafter"/>
</dbReference>
<organism evidence="11 12">
    <name type="scientific">Cylicocyclus nassatus</name>
    <name type="common">Nematode worm</name>
    <dbReference type="NCBI Taxonomy" id="53992"/>
    <lineage>
        <taxon>Eukaryota</taxon>
        <taxon>Metazoa</taxon>
        <taxon>Ecdysozoa</taxon>
        <taxon>Nematoda</taxon>
        <taxon>Chromadorea</taxon>
        <taxon>Rhabditida</taxon>
        <taxon>Rhabditina</taxon>
        <taxon>Rhabditomorpha</taxon>
        <taxon>Strongyloidea</taxon>
        <taxon>Strongylidae</taxon>
        <taxon>Cylicocyclus</taxon>
    </lineage>
</organism>
<evidence type="ECO:0000259" key="10">
    <source>
        <dbReference type="PROSITE" id="PS51021"/>
    </source>
</evidence>
<dbReference type="FunFam" id="1.20.1270.60:FF:000013">
    <property type="entry name" value="Amphiphysin isoform 2"/>
    <property type="match status" value="1"/>
</dbReference>
<keyword evidence="3 7" id="KW-0728">SH3 domain</keyword>
<dbReference type="PANTHER" id="PTHR46514">
    <property type="entry name" value="AMPHIPHYSIN"/>
    <property type="match status" value="1"/>
</dbReference>
<dbReference type="Pfam" id="PF03114">
    <property type="entry name" value="BAR"/>
    <property type="match status" value="1"/>
</dbReference>
<evidence type="ECO:0000256" key="6">
    <source>
        <dbReference type="ARBA" id="ARBA00023136"/>
    </source>
</evidence>
<dbReference type="PROSITE" id="PS50002">
    <property type="entry name" value="SH3"/>
    <property type="match status" value="1"/>
</dbReference>
<evidence type="ECO:0000256" key="2">
    <source>
        <dbReference type="ARBA" id="ARBA00004496"/>
    </source>
</evidence>
<evidence type="ECO:0000256" key="3">
    <source>
        <dbReference type="ARBA" id="ARBA00022443"/>
    </source>
</evidence>
<dbReference type="SMART" id="SM00721">
    <property type="entry name" value="BAR"/>
    <property type="match status" value="1"/>
</dbReference>
<accession>A0AA36H2I9</accession>
<feature type="domain" description="BAR" evidence="10">
    <location>
        <begin position="92"/>
        <end position="310"/>
    </location>
</feature>
<proteinExistence type="predicted"/>
<dbReference type="Proteomes" id="UP001176961">
    <property type="component" value="Unassembled WGS sequence"/>
</dbReference>
<feature type="compositionally biased region" description="Basic and acidic residues" evidence="8">
    <location>
        <begin position="396"/>
        <end position="414"/>
    </location>
</feature>
<dbReference type="SMART" id="SM00326">
    <property type="entry name" value="SH3"/>
    <property type="match status" value="1"/>
</dbReference>
<dbReference type="PROSITE" id="PS51021">
    <property type="entry name" value="BAR"/>
    <property type="match status" value="1"/>
</dbReference>
<dbReference type="SUPFAM" id="SSF50044">
    <property type="entry name" value="SH3-domain"/>
    <property type="match status" value="1"/>
</dbReference>
<evidence type="ECO:0000256" key="7">
    <source>
        <dbReference type="PROSITE-ProRule" id="PRU00192"/>
    </source>
</evidence>
<evidence type="ECO:0000313" key="12">
    <source>
        <dbReference type="Proteomes" id="UP001176961"/>
    </source>
</evidence>
<evidence type="ECO:0000259" key="9">
    <source>
        <dbReference type="PROSITE" id="PS50002"/>
    </source>
</evidence>
<dbReference type="GO" id="GO:0012505">
    <property type="term" value="C:endomembrane system"/>
    <property type="evidence" value="ECO:0007669"/>
    <property type="project" value="UniProtKB-SubCell"/>
</dbReference>
<dbReference type="Gene3D" id="2.30.30.40">
    <property type="entry name" value="SH3 Domains"/>
    <property type="match status" value="1"/>
</dbReference>
<dbReference type="SUPFAM" id="SSF103657">
    <property type="entry name" value="BAR/IMD domain-like"/>
    <property type="match status" value="1"/>
</dbReference>
<feature type="compositionally biased region" description="Pro residues" evidence="8">
    <location>
        <begin position="343"/>
        <end position="352"/>
    </location>
</feature>
<dbReference type="EMBL" id="CATQJL010000305">
    <property type="protein sequence ID" value="CAJ0602747.1"/>
    <property type="molecule type" value="Genomic_DNA"/>
</dbReference>
<dbReference type="AlphaFoldDB" id="A0AA36H2I9"/>
<protein>
    <submittedName>
        <fullName evidence="11">Uncharacterized protein</fullName>
    </submittedName>
</protein>
<gene>
    <name evidence="11" type="ORF">CYNAS_LOCUS14730</name>
</gene>
<evidence type="ECO:0000256" key="1">
    <source>
        <dbReference type="ARBA" id="ARBA00004308"/>
    </source>
</evidence>
<comment type="caution">
    <text evidence="11">The sequence shown here is derived from an EMBL/GenBank/DDBJ whole genome shotgun (WGS) entry which is preliminary data.</text>
</comment>
<dbReference type="GO" id="GO:0005543">
    <property type="term" value="F:phospholipid binding"/>
    <property type="evidence" value="ECO:0007669"/>
    <property type="project" value="TreeGrafter"/>
</dbReference>
<feature type="region of interest" description="Disordered" evidence="8">
    <location>
        <begin position="389"/>
        <end position="445"/>
    </location>
</feature>
<evidence type="ECO:0000256" key="5">
    <source>
        <dbReference type="ARBA" id="ARBA00023054"/>
    </source>
</evidence>
<keyword evidence="5" id="KW-0175">Coiled coil</keyword>